<organism evidence="2 3">
    <name type="scientific">Microthlaspi erraticum</name>
    <dbReference type="NCBI Taxonomy" id="1685480"/>
    <lineage>
        <taxon>Eukaryota</taxon>
        <taxon>Viridiplantae</taxon>
        <taxon>Streptophyta</taxon>
        <taxon>Embryophyta</taxon>
        <taxon>Tracheophyta</taxon>
        <taxon>Spermatophyta</taxon>
        <taxon>Magnoliopsida</taxon>
        <taxon>eudicotyledons</taxon>
        <taxon>Gunneridae</taxon>
        <taxon>Pentapetalae</taxon>
        <taxon>rosids</taxon>
        <taxon>malvids</taxon>
        <taxon>Brassicales</taxon>
        <taxon>Brassicaceae</taxon>
        <taxon>Coluteocarpeae</taxon>
        <taxon>Microthlaspi</taxon>
    </lineage>
</organism>
<dbReference type="Proteomes" id="UP000467841">
    <property type="component" value="Unassembled WGS sequence"/>
</dbReference>
<dbReference type="EMBL" id="CACVBM020001278">
    <property type="protein sequence ID" value="CAA7043422.1"/>
    <property type="molecule type" value="Genomic_DNA"/>
</dbReference>
<keyword evidence="3" id="KW-1185">Reference proteome</keyword>
<evidence type="ECO:0000313" key="2">
    <source>
        <dbReference type="EMBL" id="CAA7043422.1"/>
    </source>
</evidence>
<proteinExistence type="predicted"/>
<comment type="caution">
    <text evidence="2">The sequence shown here is derived from an EMBL/GenBank/DDBJ whole genome shotgun (WGS) entry which is preliminary data.</text>
</comment>
<evidence type="ECO:0000313" key="3">
    <source>
        <dbReference type="Proteomes" id="UP000467841"/>
    </source>
</evidence>
<protein>
    <submittedName>
        <fullName evidence="2">Uncharacterized protein</fullName>
    </submittedName>
</protein>
<gene>
    <name evidence="2" type="ORF">MERR_LOCUS30657</name>
</gene>
<feature type="compositionally biased region" description="Polar residues" evidence="1">
    <location>
        <begin position="8"/>
        <end position="24"/>
    </location>
</feature>
<dbReference type="AlphaFoldDB" id="A0A6D2JT72"/>
<reference evidence="2" key="1">
    <citation type="submission" date="2020-01" db="EMBL/GenBank/DDBJ databases">
        <authorList>
            <person name="Mishra B."/>
        </authorList>
    </citation>
    <scope>NUCLEOTIDE SEQUENCE [LARGE SCALE GENOMIC DNA]</scope>
</reference>
<name>A0A6D2JT72_9BRAS</name>
<feature type="region of interest" description="Disordered" evidence="1">
    <location>
        <begin position="99"/>
        <end position="135"/>
    </location>
</feature>
<feature type="region of interest" description="Disordered" evidence="1">
    <location>
        <begin position="1"/>
        <end position="29"/>
    </location>
</feature>
<sequence length="205" mass="23291">MFADSRIEQTTPPKTQELVPSSAKTQKHNFHSLDLYNRFSILDETNPEPKSKREFKIREKYNLTENKRVIERGEAAARFNSRLVGNHCAKLVRSWRDEHEGERQNVRIPSTPREKREGEEADEQDPFISENATSPSRASPLVVTLNCVEDWRSSRTHSPALLVSNTSCSVASPVVRSDARVEPSQFRTTASISSEPLSTQIYAHL</sequence>
<evidence type="ECO:0000256" key="1">
    <source>
        <dbReference type="SAM" id="MobiDB-lite"/>
    </source>
</evidence>
<accession>A0A6D2JT72</accession>